<dbReference type="EMBL" id="JABBWE010000052">
    <property type="protein sequence ID" value="KAG1790222.1"/>
    <property type="molecule type" value="Genomic_DNA"/>
</dbReference>
<dbReference type="AlphaFoldDB" id="A0A9P7AIT1"/>
<dbReference type="RefSeq" id="XP_041157197.1">
    <property type="nucleotide sequence ID" value="XM_041307076.1"/>
</dbReference>
<protein>
    <submittedName>
        <fullName evidence="1">Uncharacterized protein</fullName>
    </submittedName>
</protein>
<keyword evidence="2" id="KW-1185">Reference proteome</keyword>
<sequence length="118" mass="12877">MAASADLVWHFPGLHDVLPSASASGIEMDDITENVAAEQETLVEPSDRVSDNVCTMDPPPINICKGVTEGTSVEYKQLMNACVAFLTSLGLLESNEEFFCKKPCADAPWLIIVWIMNM</sequence>
<proteinExistence type="predicted"/>
<dbReference type="GeneID" id="64600840"/>
<name>A0A9P7AIT1_9AGAM</name>
<dbReference type="Proteomes" id="UP000719766">
    <property type="component" value="Unassembled WGS sequence"/>
</dbReference>
<accession>A0A9P7AIT1</accession>
<gene>
    <name evidence="1" type="ORF">HD556DRAFT_1446360</name>
</gene>
<reference evidence="1" key="1">
    <citation type="journal article" date="2020" name="New Phytol.">
        <title>Comparative genomics reveals dynamic genome evolution in host specialist ectomycorrhizal fungi.</title>
        <authorList>
            <person name="Lofgren L.A."/>
            <person name="Nguyen N.H."/>
            <person name="Vilgalys R."/>
            <person name="Ruytinx J."/>
            <person name="Liao H.L."/>
            <person name="Branco S."/>
            <person name="Kuo A."/>
            <person name="LaButti K."/>
            <person name="Lipzen A."/>
            <person name="Andreopoulos W."/>
            <person name="Pangilinan J."/>
            <person name="Riley R."/>
            <person name="Hundley H."/>
            <person name="Na H."/>
            <person name="Barry K."/>
            <person name="Grigoriev I.V."/>
            <person name="Stajich J.E."/>
            <person name="Kennedy P.G."/>
        </authorList>
    </citation>
    <scope>NUCLEOTIDE SEQUENCE</scope>
    <source>
        <strain evidence="1">S12</strain>
    </source>
</reference>
<dbReference type="OrthoDB" id="2669107at2759"/>
<organism evidence="1 2">
    <name type="scientific">Suillus plorans</name>
    <dbReference type="NCBI Taxonomy" id="116603"/>
    <lineage>
        <taxon>Eukaryota</taxon>
        <taxon>Fungi</taxon>
        <taxon>Dikarya</taxon>
        <taxon>Basidiomycota</taxon>
        <taxon>Agaricomycotina</taxon>
        <taxon>Agaricomycetes</taxon>
        <taxon>Agaricomycetidae</taxon>
        <taxon>Boletales</taxon>
        <taxon>Suillineae</taxon>
        <taxon>Suillaceae</taxon>
        <taxon>Suillus</taxon>
    </lineage>
</organism>
<comment type="caution">
    <text evidence="1">The sequence shown here is derived from an EMBL/GenBank/DDBJ whole genome shotgun (WGS) entry which is preliminary data.</text>
</comment>
<evidence type="ECO:0000313" key="1">
    <source>
        <dbReference type="EMBL" id="KAG1790222.1"/>
    </source>
</evidence>
<evidence type="ECO:0000313" key="2">
    <source>
        <dbReference type="Proteomes" id="UP000719766"/>
    </source>
</evidence>